<dbReference type="Pfam" id="PF10646">
    <property type="entry name" value="Germane"/>
    <property type="match status" value="2"/>
</dbReference>
<feature type="signal peptide" evidence="2">
    <location>
        <begin position="1"/>
        <end position="19"/>
    </location>
</feature>
<dbReference type="Proteomes" id="UP000184185">
    <property type="component" value="Unassembled WGS sequence"/>
</dbReference>
<sequence length="332" mass="36502">MKRLLGLILSCSLMLSLFGCGKGSGEYDAKIYYLNTDKTSITAVDYDMQATDSKHQIAEAIEMLSKDTGEIEYITTIPSGIELKRWELNDGTLELYFVGDYDSLDVYTEVLVRAAIVKTLVQIKTVKSVFFYVNNAPLADSSGEAVGAMTADTFIDDFGQETDSLLSTNLTLYFASADGMSLVAENRQVYYSRNVSVEKLVMEQLLKGPDDSRLLSALPAGTKLNSISVSDDGVCIANFDASLETAITGVTENVTLYSIVNSLTELDSIKQVQILVNGETPHLSNVEADLSTAVPRNDSIINFTSLDEEETYIEEDYVSEDEEEQEDDTTQE</sequence>
<reference evidence="4 5" key="1">
    <citation type="submission" date="2016-11" db="EMBL/GenBank/DDBJ databases">
        <authorList>
            <person name="Jaros S."/>
            <person name="Januszkiewicz K."/>
            <person name="Wedrychowicz H."/>
        </authorList>
    </citation>
    <scope>NUCLEOTIDE SEQUENCE [LARGE SCALE GENOMIC DNA]</scope>
    <source>
        <strain evidence="4 5">DSM 14809</strain>
    </source>
</reference>
<evidence type="ECO:0000259" key="3">
    <source>
        <dbReference type="SMART" id="SM00909"/>
    </source>
</evidence>
<feature type="region of interest" description="Disordered" evidence="1">
    <location>
        <begin position="313"/>
        <end position="332"/>
    </location>
</feature>
<dbReference type="STRING" id="185007.SAMN02910350_01332"/>
<evidence type="ECO:0000256" key="2">
    <source>
        <dbReference type="SAM" id="SignalP"/>
    </source>
</evidence>
<dbReference type="RefSeq" id="WP_072914570.1">
    <property type="nucleotide sequence ID" value="NZ_FQYQ01000006.1"/>
</dbReference>
<dbReference type="InterPro" id="IPR019606">
    <property type="entry name" value="GerMN"/>
</dbReference>
<dbReference type="OrthoDB" id="9809406at2"/>
<accession>A0A1M6EPP6</accession>
<dbReference type="EMBL" id="FQYQ01000006">
    <property type="protein sequence ID" value="SHI87386.1"/>
    <property type="molecule type" value="Genomic_DNA"/>
</dbReference>
<proteinExistence type="predicted"/>
<keyword evidence="2" id="KW-0732">Signal</keyword>
<keyword evidence="5" id="KW-1185">Reference proteome</keyword>
<organism evidence="4 5">
    <name type="scientific">Pseudobutyrivibrio xylanivorans DSM 14809</name>
    <dbReference type="NCBI Taxonomy" id="1123012"/>
    <lineage>
        <taxon>Bacteria</taxon>
        <taxon>Bacillati</taxon>
        <taxon>Bacillota</taxon>
        <taxon>Clostridia</taxon>
        <taxon>Lachnospirales</taxon>
        <taxon>Lachnospiraceae</taxon>
        <taxon>Pseudobutyrivibrio</taxon>
    </lineage>
</organism>
<name>A0A1M6EPP6_PSEXY</name>
<dbReference type="SMART" id="SM00909">
    <property type="entry name" value="Germane"/>
    <property type="match status" value="2"/>
</dbReference>
<evidence type="ECO:0000313" key="5">
    <source>
        <dbReference type="Proteomes" id="UP000184185"/>
    </source>
</evidence>
<feature type="domain" description="GerMN" evidence="3">
    <location>
        <begin position="198"/>
        <end position="285"/>
    </location>
</feature>
<feature type="domain" description="GerMN" evidence="3">
    <location>
        <begin position="57"/>
        <end position="142"/>
    </location>
</feature>
<protein>
    <submittedName>
        <fullName evidence="4">Germination protein M</fullName>
    </submittedName>
</protein>
<gene>
    <name evidence="4" type="ORF">SAMN02745725_01289</name>
</gene>
<feature type="chain" id="PRO_5038676778" evidence="2">
    <location>
        <begin position="20"/>
        <end position="332"/>
    </location>
</feature>
<dbReference type="AlphaFoldDB" id="A0A1M6EPP6"/>
<dbReference type="PROSITE" id="PS51257">
    <property type="entry name" value="PROKAR_LIPOPROTEIN"/>
    <property type="match status" value="1"/>
</dbReference>
<evidence type="ECO:0000256" key="1">
    <source>
        <dbReference type="SAM" id="MobiDB-lite"/>
    </source>
</evidence>
<evidence type="ECO:0000313" key="4">
    <source>
        <dbReference type="EMBL" id="SHI87386.1"/>
    </source>
</evidence>